<dbReference type="Proteomes" id="UP001300348">
    <property type="component" value="Chromosome"/>
</dbReference>
<evidence type="ECO:0000313" key="2">
    <source>
        <dbReference type="Proteomes" id="UP001300348"/>
    </source>
</evidence>
<dbReference type="GeneID" id="88854500"/>
<reference evidence="1 2" key="1">
    <citation type="journal article" date="2023" name="Access Microbiol">
        <title>The genome of a steinernematid-associated Pseudomonas piscis bacterium encodes the biosynthesis of insect toxins.</title>
        <authorList>
            <person name="Awori R.M."/>
            <person name="Hendre P."/>
            <person name="Amugune N.O."/>
        </authorList>
    </citation>
    <scope>NUCLEOTIDE SEQUENCE [LARGE SCALE GENOMIC DNA]</scope>
    <source>
        <strain evidence="1 2">97</strain>
    </source>
</reference>
<gene>
    <name evidence="1" type="ORF">QL112_003045</name>
</gene>
<protein>
    <submittedName>
        <fullName evidence="1">Uncharacterized protein</fullName>
    </submittedName>
</protein>
<name>A0ABY9XJN0_9GAMM</name>
<sequence length="256" mass="29083">MEFDSRGHENAILEAQRILREAQGDFALRLEHAINGVRDVAKDTVRNIGKGGQRLLWRTSYFFEGYEDVNQRINKEDKRMIDAIGAVIDGGIFENNVIRKFAEIYMDKLLEPHAHDEPFLNDLHEKLVRSSSIMLYFGSKIATSGATKNAIMSAITETIYIAVINKAFIREGFRKMGMAITFGFQIYGYVDKAAVSASKLKRECPTLYWSLYASNIEMLYFIFEPLFKKGISVIQKGKGSSVDDVYVSIMDIIGYE</sequence>
<accession>A0ABY9XJN0</accession>
<evidence type="ECO:0000313" key="1">
    <source>
        <dbReference type="EMBL" id="WNH02724.1"/>
    </source>
</evidence>
<dbReference type="EMBL" id="CP133647">
    <property type="protein sequence ID" value="WNH02724.1"/>
    <property type="molecule type" value="Genomic_DNA"/>
</dbReference>
<keyword evidence="2" id="KW-1185">Reference proteome</keyword>
<proteinExistence type="predicted"/>
<dbReference type="RefSeq" id="WP_189758777.1">
    <property type="nucleotide sequence ID" value="NZ_CAWPOC010000230.1"/>
</dbReference>
<organism evidence="1 2">
    <name type="scientific">Xenorhabdus griffiniae</name>
    <dbReference type="NCBI Taxonomy" id="351672"/>
    <lineage>
        <taxon>Bacteria</taxon>
        <taxon>Pseudomonadati</taxon>
        <taxon>Pseudomonadota</taxon>
        <taxon>Gammaproteobacteria</taxon>
        <taxon>Enterobacterales</taxon>
        <taxon>Morganellaceae</taxon>
        <taxon>Xenorhabdus</taxon>
    </lineage>
</organism>